<evidence type="ECO:0000256" key="3">
    <source>
        <dbReference type="ARBA" id="ARBA00022576"/>
    </source>
</evidence>
<keyword evidence="5" id="KW-0663">Pyridoxal phosphate</keyword>
<evidence type="ECO:0000256" key="4">
    <source>
        <dbReference type="ARBA" id="ARBA00022679"/>
    </source>
</evidence>
<dbReference type="EMBL" id="UINC01079198">
    <property type="protein sequence ID" value="SVC20971.1"/>
    <property type="molecule type" value="Genomic_DNA"/>
</dbReference>
<reference evidence="7" key="1">
    <citation type="submission" date="2018-05" db="EMBL/GenBank/DDBJ databases">
        <authorList>
            <person name="Lanie J.A."/>
            <person name="Ng W.-L."/>
            <person name="Kazmierczak K.M."/>
            <person name="Andrzejewski T.M."/>
            <person name="Davidsen T.M."/>
            <person name="Wayne K.J."/>
            <person name="Tettelin H."/>
            <person name="Glass J.I."/>
            <person name="Rusch D."/>
            <person name="Podicherti R."/>
            <person name="Tsui H.-C.T."/>
            <person name="Winkler M.E."/>
        </authorList>
    </citation>
    <scope>NUCLEOTIDE SEQUENCE</scope>
</reference>
<evidence type="ECO:0000256" key="1">
    <source>
        <dbReference type="ARBA" id="ARBA00001933"/>
    </source>
</evidence>
<accession>A0A382KDY7</accession>
<evidence type="ECO:0000256" key="2">
    <source>
        <dbReference type="ARBA" id="ARBA00007441"/>
    </source>
</evidence>
<gene>
    <name evidence="7" type="ORF">METZ01_LOCUS273825</name>
</gene>
<dbReference type="InterPro" id="IPR050596">
    <property type="entry name" value="AspAT/PAT-like"/>
</dbReference>
<sequence>VAKKKLIFRETPHTGVFHVMSEAQKSGYKPGRPDWCNLGQGQPEVGRIEGAPSRLAWITLEPHDHAYGPVGGIDELREAVAEHYNRLYREDADSKYRKENVSISSGSRVMLSRILTTLADVRIGYRVPDSAVYEDLLGYQLHRMKAVPVSTGSDESFILTSVRLREEIQANKLQ</sequence>
<dbReference type="InterPro" id="IPR004839">
    <property type="entry name" value="Aminotransferase_I/II_large"/>
</dbReference>
<dbReference type="GO" id="GO:0030170">
    <property type="term" value="F:pyridoxal phosphate binding"/>
    <property type="evidence" value="ECO:0007669"/>
    <property type="project" value="InterPro"/>
</dbReference>
<evidence type="ECO:0000313" key="7">
    <source>
        <dbReference type="EMBL" id="SVC20971.1"/>
    </source>
</evidence>
<proteinExistence type="inferred from homology"/>
<feature type="domain" description="Aminotransferase class I/classII large" evidence="6">
    <location>
        <begin position="34"/>
        <end position="166"/>
    </location>
</feature>
<keyword evidence="3" id="KW-0032">Aminotransferase</keyword>
<protein>
    <recommendedName>
        <fullName evidence="6">Aminotransferase class I/classII large domain-containing protein</fullName>
    </recommendedName>
</protein>
<dbReference type="PANTHER" id="PTHR46383">
    <property type="entry name" value="ASPARTATE AMINOTRANSFERASE"/>
    <property type="match status" value="1"/>
</dbReference>
<dbReference type="GO" id="GO:0006520">
    <property type="term" value="P:amino acid metabolic process"/>
    <property type="evidence" value="ECO:0007669"/>
    <property type="project" value="InterPro"/>
</dbReference>
<dbReference type="InterPro" id="IPR015421">
    <property type="entry name" value="PyrdxlP-dep_Trfase_major"/>
</dbReference>
<feature type="non-terminal residue" evidence="7">
    <location>
        <position position="1"/>
    </location>
</feature>
<evidence type="ECO:0000259" key="6">
    <source>
        <dbReference type="Pfam" id="PF00155"/>
    </source>
</evidence>
<comment type="cofactor">
    <cofactor evidence="1">
        <name>pyridoxal 5'-phosphate</name>
        <dbReference type="ChEBI" id="CHEBI:597326"/>
    </cofactor>
</comment>
<name>A0A382KDY7_9ZZZZ</name>
<dbReference type="InterPro" id="IPR015424">
    <property type="entry name" value="PyrdxlP-dep_Trfase"/>
</dbReference>
<evidence type="ECO:0000256" key="5">
    <source>
        <dbReference type="ARBA" id="ARBA00022898"/>
    </source>
</evidence>
<feature type="non-terminal residue" evidence="7">
    <location>
        <position position="174"/>
    </location>
</feature>
<dbReference type="AlphaFoldDB" id="A0A382KDY7"/>
<organism evidence="7">
    <name type="scientific">marine metagenome</name>
    <dbReference type="NCBI Taxonomy" id="408172"/>
    <lineage>
        <taxon>unclassified sequences</taxon>
        <taxon>metagenomes</taxon>
        <taxon>ecological metagenomes</taxon>
    </lineage>
</organism>
<dbReference type="Pfam" id="PF00155">
    <property type="entry name" value="Aminotran_1_2"/>
    <property type="match status" value="1"/>
</dbReference>
<dbReference type="Gene3D" id="3.40.640.10">
    <property type="entry name" value="Type I PLP-dependent aspartate aminotransferase-like (Major domain)"/>
    <property type="match status" value="1"/>
</dbReference>
<dbReference type="SUPFAM" id="SSF53383">
    <property type="entry name" value="PLP-dependent transferases"/>
    <property type="match status" value="1"/>
</dbReference>
<comment type="similarity">
    <text evidence="2">Belongs to the class-I pyridoxal-phosphate-dependent aminotransferase family.</text>
</comment>
<dbReference type="GO" id="GO:0008483">
    <property type="term" value="F:transaminase activity"/>
    <property type="evidence" value="ECO:0007669"/>
    <property type="project" value="UniProtKB-KW"/>
</dbReference>
<dbReference type="PANTHER" id="PTHR46383:SF1">
    <property type="entry name" value="ASPARTATE AMINOTRANSFERASE"/>
    <property type="match status" value="1"/>
</dbReference>
<keyword evidence="4" id="KW-0808">Transferase</keyword>